<evidence type="ECO:0000313" key="2">
    <source>
        <dbReference type="Proteomes" id="UP001163321"/>
    </source>
</evidence>
<reference evidence="1 2" key="1">
    <citation type="journal article" date="2022" name="bioRxiv">
        <title>The genome of the oomycete Peronosclerospora sorghi, a cosmopolitan pathogen of maize and sorghum, is inflated with dispersed pseudogenes.</title>
        <authorList>
            <person name="Fletcher K."/>
            <person name="Martin F."/>
            <person name="Isakeit T."/>
            <person name="Cavanaugh K."/>
            <person name="Magill C."/>
            <person name="Michelmore R."/>
        </authorList>
    </citation>
    <scope>NUCLEOTIDE SEQUENCE [LARGE SCALE GENOMIC DNA]</scope>
    <source>
        <strain evidence="1">P6</strain>
    </source>
</reference>
<comment type="caution">
    <text evidence="1">The sequence shown here is derived from an EMBL/GenBank/DDBJ whole genome shotgun (WGS) entry which is preliminary data.</text>
</comment>
<dbReference type="Proteomes" id="UP001163321">
    <property type="component" value="Chromosome 8"/>
</dbReference>
<gene>
    <name evidence="1" type="ORF">PsorP6_003040</name>
</gene>
<proteinExistence type="predicted"/>
<name>A0ACC0VQ10_9STRA</name>
<sequence length="165" mass="18504">MLVHQVAKQLGVVTVEIPFTERTGQSELQLLENLRDRVSKTQAQSLHASCYISHLFPVEKDNKEAEVRLGAVLSECIRSLCDHQHNIPRISSVEDVTMHLEAPDELERFECLKHMAESIELRGDVDLAEIAQITTGRTYGELSAVLADAVVLPLSKCLVKKGRYR</sequence>
<accession>A0ACC0VQ10</accession>
<dbReference type="EMBL" id="CM047587">
    <property type="protein sequence ID" value="KAI9908557.1"/>
    <property type="molecule type" value="Genomic_DNA"/>
</dbReference>
<organism evidence="1 2">
    <name type="scientific">Peronosclerospora sorghi</name>
    <dbReference type="NCBI Taxonomy" id="230839"/>
    <lineage>
        <taxon>Eukaryota</taxon>
        <taxon>Sar</taxon>
        <taxon>Stramenopiles</taxon>
        <taxon>Oomycota</taxon>
        <taxon>Peronosporomycetes</taxon>
        <taxon>Peronosporales</taxon>
        <taxon>Peronosporaceae</taxon>
        <taxon>Peronosclerospora</taxon>
    </lineage>
</organism>
<keyword evidence="2" id="KW-1185">Reference proteome</keyword>
<protein>
    <submittedName>
        <fullName evidence="1">Uncharacterized protein</fullName>
    </submittedName>
</protein>
<evidence type="ECO:0000313" key="1">
    <source>
        <dbReference type="EMBL" id="KAI9908557.1"/>
    </source>
</evidence>